<protein>
    <submittedName>
        <fullName evidence="1">Uncharacterized protein</fullName>
    </submittedName>
</protein>
<dbReference type="OrthoDB" id="290375at2"/>
<evidence type="ECO:0000313" key="1">
    <source>
        <dbReference type="EMBL" id="TWU46832.1"/>
    </source>
</evidence>
<keyword evidence="2" id="KW-1185">Reference proteome</keyword>
<gene>
    <name evidence="1" type="ORF">Poly59_58050</name>
</gene>
<comment type="caution">
    <text evidence="1">The sequence shown here is derived from an EMBL/GenBank/DDBJ whole genome shotgun (WGS) entry which is preliminary data.</text>
</comment>
<organism evidence="1 2">
    <name type="scientific">Rubripirellula reticaptiva</name>
    <dbReference type="NCBI Taxonomy" id="2528013"/>
    <lineage>
        <taxon>Bacteria</taxon>
        <taxon>Pseudomonadati</taxon>
        <taxon>Planctomycetota</taxon>
        <taxon>Planctomycetia</taxon>
        <taxon>Pirellulales</taxon>
        <taxon>Pirellulaceae</taxon>
        <taxon>Rubripirellula</taxon>
    </lineage>
</organism>
<sequence>MPESTQSPRQLKGVARDFVSDTTGNLSVGARDFRDHYIAEPAKDLLTLAKDYARDNPEVATVWAFGLGMIVGWKIKP</sequence>
<dbReference type="AlphaFoldDB" id="A0A5C6ECU2"/>
<accession>A0A5C6ECU2</accession>
<proteinExistence type="predicted"/>
<dbReference type="EMBL" id="SJPX01000006">
    <property type="protein sequence ID" value="TWU46832.1"/>
    <property type="molecule type" value="Genomic_DNA"/>
</dbReference>
<dbReference type="RefSeq" id="WP_146537278.1">
    <property type="nucleotide sequence ID" value="NZ_SJPX01000006.1"/>
</dbReference>
<reference evidence="1 2" key="1">
    <citation type="submission" date="2019-02" db="EMBL/GenBank/DDBJ databases">
        <title>Deep-cultivation of Planctomycetes and their phenomic and genomic characterization uncovers novel biology.</title>
        <authorList>
            <person name="Wiegand S."/>
            <person name="Jogler M."/>
            <person name="Boedeker C."/>
            <person name="Pinto D."/>
            <person name="Vollmers J."/>
            <person name="Rivas-Marin E."/>
            <person name="Kohn T."/>
            <person name="Peeters S.H."/>
            <person name="Heuer A."/>
            <person name="Rast P."/>
            <person name="Oberbeckmann S."/>
            <person name="Bunk B."/>
            <person name="Jeske O."/>
            <person name="Meyerdierks A."/>
            <person name="Storesund J.E."/>
            <person name="Kallscheuer N."/>
            <person name="Luecker S."/>
            <person name="Lage O.M."/>
            <person name="Pohl T."/>
            <person name="Merkel B.J."/>
            <person name="Hornburger P."/>
            <person name="Mueller R.-W."/>
            <person name="Bruemmer F."/>
            <person name="Labrenz M."/>
            <person name="Spormann A.M."/>
            <person name="Op Den Camp H."/>
            <person name="Overmann J."/>
            <person name="Amann R."/>
            <person name="Jetten M.S.M."/>
            <person name="Mascher T."/>
            <person name="Medema M.H."/>
            <person name="Devos D.P."/>
            <person name="Kaster A.-K."/>
            <person name="Ovreas L."/>
            <person name="Rohde M."/>
            <person name="Galperin M.Y."/>
            <person name="Jogler C."/>
        </authorList>
    </citation>
    <scope>NUCLEOTIDE SEQUENCE [LARGE SCALE GENOMIC DNA]</scope>
    <source>
        <strain evidence="1 2">Poly59</strain>
    </source>
</reference>
<name>A0A5C6ECU2_9BACT</name>
<evidence type="ECO:0000313" key="2">
    <source>
        <dbReference type="Proteomes" id="UP000317977"/>
    </source>
</evidence>
<dbReference type="Proteomes" id="UP000317977">
    <property type="component" value="Unassembled WGS sequence"/>
</dbReference>